<comment type="pathway">
    <text evidence="2 12">Glycolipid biosynthesis; glycosylphosphatidylinositol-anchor biosynthesis.</text>
</comment>
<accession>A0A2C5ZMD4</accession>
<evidence type="ECO:0000256" key="7">
    <source>
        <dbReference type="ARBA" id="ARBA00022679"/>
    </source>
</evidence>
<evidence type="ECO:0000256" key="9">
    <source>
        <dbReference type="ARBA" id="ARBA00022824"/>
    </source>
</evidence>
<dbReference type="EMBL" id="NJES01000014">
    <property type="protein sequence ID" value="PHH80554.1"/>
    <property type="molecule type" value="Genomic_DNA"/>
</dbReference>
<feature type="transmembrane region" description="Helical" evidence="12">
    <location>
        <begin position="88"/>
        <end position="110"/>
    </location>
</feature>
<keyword evidence="9 12" id="KW-0256">Endoplasmic reticulum</keyword>
<evidence type="ECO:0000313" key="13">
    <source>
        <dbReference type="EMBL" id="PHH80554.1"/>
    </source>
</evidence>
<keyword evidence="10 12" id="KW-1133">Transmembrane helix</keyword>
<dbReference type="AlphaFoldDB" id="A0A2C5ZMD4"/>
<dbReference type="PANTHER" id="PTHR12468:SF2">
    <property type="entry name" value="GPI MANNOSYLTRANSFERASE 2"/>
    <property type="match status" value="1"/>
</dbReference>
<feature type="transmembrane region" description="Helical" evidence="12">
    <location>
        <begin position="400"/>
        <end position="420"/>
    </location>
</feature>
<evidence type="ECO:0000256" key="8">
    <source>
        <dbReference type="ARBA" id="ARBA00022692"/>
    </source>
</evidence>
<keyword evidence="8 12" id="KW-0812">Transmembrane</keyword>
<feature type="transmembrane region" description="Helical" evidence="12">
    <location>
        <begin position="17"/>
        <end position="38"/>
    </location>
</feature>
<comment type="function">
    <text evidence="12">Mannosyltransferase involved in glycosylphosphatidylinositol-anchor biosynthesis.</text>
</comment>
<feature type="transmembrane region" description="Helical" evidence="12">
    <location>
        <begin position="345"/>
        <end position="362"/>
    </location>
</feature>
<dbReference type="OrthoDB" id="10252502at2759"/>
<feature type="transmembrane region" description="Helical" evidence="12">
    <location>
        <begin position="116"/>
        <end position="134"/>
    </location>
</feature>
<dbReference type="PANTHER" id="PTHR12468">
    <property type="entry name" value="GPI MANNOSYLTRANSFERASE 2"/>
    <property type="match status" value="1"/>
</dbReference>
<evidence type="ECO:0000256" key="10">
    <source>
        <dbReference type="ARBA" id="ARBA00022989"/>
    </source>
</evidence>
<dbReference type="GO" id="GO:0004376">
    <property type="term" value="F:GPI mannosyltransferase activity"/>
    <property type="evidence" value="ECO:0007669"/>
    <property type="project" value="InterPro"/>
</dbReference>
<reference evidence="13 14" key="1">
    <citation type="submission" date="2017-06" db="EMBL/GenBank/DDBJ databases">
        <title>Ant-infecting Ophiocordyceps genomes reveal a high diversity of potential behavioral manipulation genes and a possible major role for enterotoxins.</title>
        <authorList>
            <person name="De Bekker C."/>
            <person name="Evans H.C."/>
            <person name="Brachmann A."/>
            <person name="Hughes D.P."/>
        </authorList>
    </citation>
    <scope>NUCLEOTIDE SEQUENCE [LARGE SCALE GENOMIC DNA]</scope>
    <source>
        <strain evidence="13 14">Map16</strain>
    </source>
</reference>
<comment type="similarity">
    <text evidence="3 12">Belongs to the PIGV family.</text>
</comment>
<keyword evidence="14" id="KW-1185">Reference proteome</keyword>
<evidence type="ECO:0000256" key="2">
    <source>
        <dbReference type="ARBA" id="ARBA00004687"/>
    </source>
</evidence>
<feature type="transmembrane region" description="Helical" evidence="12">
    <location>
        <begin position="244"/>
        <end position="269"/>
    </location>
</feature>
<dbReference type="UniPathway" id="UPA00196"/>
<name>A0A2C5ZMD4_9HYPO</name>
<dbReference type="Pfam" id="PF04188">
    <property type="entry name" value="Mannosyl_trans2"/>
    <property type="match status" value="1"/>
</dbReference>
<feature type="transmembrane region" description="Helical" evidence="12">
    <location>
        <begin position="170"/>
        <end position="186"/>
    </location>
</feature>
<evidence type="ECO:0000256" key="5">
    <source>
        <dbReference type="ARBA" id="ARBA00022502"/>
    </source>
</evidence>
<dbReference type="EC" id="2.4.1.-" evidence="12"/>
<keyword evidence="7 12" id="KW-0808">Transferase</keyword>
<dbReference type="STRING" id="2004952.A0A2C5ZMD4"/>
<feature type="transmembrane region" description="Helical" evidence="12">
    <location>
        <begin position="198"/>
        <end position="224"/>
    </location>
</feature>
<dbReference type="Proteomes" id="UP000226431">
    <property type="component" value="Unassembled WGS sequence"/>
</dbReference>
<evidence type="ECO:0000256" key="11">
    <source>
        <dbReference type="ARBA" id="ARBA00023136"/>
    </source>
</evidence>
<dbReference type="GO" id="GO:0005789">
    <property type="term" value="C:endoplasmic reticulum membrane"/>
    <property type="evidence" value="ECO:0007669"/>
    <property type="project" value="UniProtKB-SubCell"/>
</dbReference>
<keyword evidence="11 12" id="KW-0472">Membrane</keyword>
<gene>
    <name evidence="13" type="ORF">CDD80_1066</name>
</gene>
<evidence type="ECO:0000256" key="3">
    <source>
        <dbReference type="ARBA" id="ARBA00008698"/>
    </source>
</evidence>
<dbReference type="GO" id="GO:0006506">
    <property type="term" value="P:GPI anchor biosynthetic process"/>
    <property type="evidence" value="ECO:0007669"/>
    <property type="project" value="UniProtKB-UniPathway"/>
</dbReference>
<organism evidence="13 14">
    <name type="scientific">Ophiocordyceps camponoti-rufipedis</name>
    <dbReference type="NCBI Taxonomy" id="2004952"/>
    <lineage>
        <taxon>Eukaryota</taxon>
        <taxon>Fungi</taxon>
        <taxon>Dikarya</taxon>
        <taxon>Ascomycota</taxon>
        <taxon>Pezizomycotina</taxon>
        <taxon>Sordariomycetes</taxon>
        <taxon>Hypocreomycetidae</taxon>
        <taxon>Hypocreales</taxon>
        <taxon>Ophiocordycipitaceae</taxon>
        <taxon>Ophiocordyceps</taxon>
    </lineage>
</organism>
<proteinExistence type="inferred from homology"/>
<evidence type="ECO:0000256" key="1">
    <source>
        <dbReference type="ARBA" id="ARBA00004477"/>
    </source>
</evidence>
<keyword evidence="6 12" id="KW-0328">Glycosyltransferase</keyword>
<comment type="subcellular location">
    <subcellularLocation>
        <location evidence="1 12">Endoplasmic reticulum membrane</location>
        <topology evidence="1 12">Multi-pass membrane protein</topology>
    </subcellularLocation>
</comment>
<evidence type="ECO:0000313" key="14">
    <source>
        <dbReference type="Proteomes" id="UP000226431"/>
    </source>
</evidence>
<dbReference type="GO" id="GO:0000009">
    <property type="term" value="F:alpha-1,6-mannosyltransferase activity"/>
    <property type="evidence" value="ECO:0007669"/>
    <property type="project" value="InterPro"/>
</dbReference>
<sequence>MGPTSLFFFPSQPVKSLVAFFVIWKGFLLAVAAAASLVPDYDTSTSLFFDGNYGVGAQVPALAKMLTRWDALYFMQSLRRGYVFEQEWAFGAALPMLARTVIAVMPRGIAPALEPVVVISLVHLSHLTAVLALHRLTMVVYDDAKLALVASALHVVSPAGLFLSAPYAESPFAALSFIGFLVFAMGQRTSRRRAGRALAVVGAGLVLGLATAFRSNGLASGLLFAVETMDCLIKFARRPSLNTLLFLASSVFGGVLVASGSVIPQAVAWKRYCRDSKGPRPWCQRTVPSIYTFVQGEYWNVGFLRYWTVNQLPLFFLASPMLFILISSGLAMYRNPSTGQYHRRLVRSLAAVQTLVAVLAITNYHVQVISRLSSGFPVWYWWVAGRILDGRTRSRTRAVVLFMVLYAGIQGGLFACFLPPA</sequence>
<evidence type="ECO:0000256" key="4">
    <source>
        <dbReference type="ARBA" id="ARBA00013795"/>
    </source>
</evidence>
<dbReference type="InterPro" id="IPR007315">
    <property type="entry name" value="PIG-V/Gpi18"/>
</dbReference>
<feature type="transmembrane region" description="Helical" evidence="12">
    <location>
        <begin position="314"/>
        <end position="333"/>
    </location>
</feature>
<evidence type="ECO:0000256" key="6">
    <source>
        <dbReference type="ARBA" id="ARBA00022676"/>
    </source>
</evidence>
<comment type="caution">
    <text evidence="13">The sequence shown here is derived from an EMBL/GenBank/DDBJ whole genome shotgun (WGS) entry which is preliminary data.</text>
</comment>
<protein>
    <recommendedName>
        <fullName evidence="4 12">GPI mannosyltransferase 2</fullName>
        <ecNumber evidence="12">2.4.1.-</ecNumber>
    </recommendedName>
</protein>
<dbReference type="GO" id="GO:0031501">
    <property type="term" value="C:mannosyltransferase complex"/>
    <property type="evidence" value="ECO:0007669"/>
    <property type="project" value="TreeGrafter"/>
</dbReference>
<keyword evidence="5 12" id="KW-0337">GPI-anchor biosynthesis</keyword>
<evidence type="ECO:0000256" key="12">
    <source>
        <dbReference type="RuleBase" id="RU363112"/>
    </source>
</evidence>